<dbReference type="InterPro" id="IPR036864">
    <property type="entry name" value="Zn2-C6_fun-type_DNA-bd_sf"/>
</dbReference>
<feature type="compositionally biased region" description="Basic and acidic residues" evidence="2">
    <location>
        <begin position="498"/>
        <end position="509"/>
    </location>
</feature>
<evidence type="ECO:0000313" key="5">
    <source>
        <dbReference type="Proteomes" id="UP000799423"/>
    </source>
</evidence>
<dbReference type="CDD" id="cd00067">
    <property type="entry name" value="GAL4"/>
    <property type="match status" value="1"/>
</dbReference>
<dbReference type="GO" id="GO:0006361">
    <property type="term" value="P:transcription initiation at RNA polymerase I promoter"/>
    <property type="evidence" value="ECO:0007669"/>
    <property type="project" value="TreeGrafter"/>
</dbReference>
<reference evidence="4" key="1">
    <citation type="submission" date="2020-01" db="EMBL/GenBank/DDBJ databases">
        <authorList>
            <consortium name="DOE Joint Genome Institute"/>
            <person name="Haridas S."/>
            <person name="Albert R."/>
            <person name="Binder M."/>
            <person name="Bloem J."/>
            <person name="Labutti K."/>
            <person name="Salamov A."/>
            <person name="Andreopoulos B."/>
            <person name="Baker S.E."/>
            <person name="Barry K."/>
            <person name="Bills G."/>
            <person name="Bluhm B.H."/>
            <person name="Cannon C."/>
            <person name="Castanera R."/>
            <person name="Culley D.E."/>
            <person name="Daum C."/>
            <person name="Ezra D."/>
            <person name="Gonzalez J.B."/>
            <person name="Henrissat B."/>
            <person name="Kuo A."/>
            <person name="Liang C."/>
            <person name="Lipzen A."/>
            <person name="Lutzoni F."/>
            <person name="Magnuson J."/>
            <person name="Mondo S."/>
            <person name="Nolan M."/>
            <person name="Ohm R."/>
            <person name="Pangilinan J."/>
            <person name="Park H.-J."/>
            <person name="Ramirez L."/>
            <person name="Alfaro M."/>
            <person name="Sun H."/>
            <person name="Tritt A."/>
            <person name="Yoshinaga Y."/>
            <person name="Zwiers L.-H."/>
            <person name="Turgeon B.G."/>
            <person name="Goodwin S.B."/>
            <person name="Spatafora J.W."/>
            <person name="Crous P.W."/>
            <person name="Grigoriev I.V."/>
        </authorList>
    </citation>
    <scope>NUCLEOTIDE SEQUENCE</scope>
    <source>
        <strain evidence="4">IPT5</strain>
    </source>
</reference>
<evidence type="ECO:0000313" key="4">
    <source>
        <dbReference type="EMBL" id="KAF2846593.1"/>
    </source>
</evidence>
<dbReference type="GO" id="GO:0001181">
    <property type="term" value="F:RNA polymerase I general transcription initiation factor activity"/>
    <property type="evidence" value="ECO:0007669"/>
    <property type="project" value="TreeGrafter"/>
</dbReference>
<dbReference type="PROSITE" id="PS50048">
    <property type="entry name" value="ZN2_CY6_FUNGAL_2"/>
    <property type="match status" value="1"/>
</dbReference>
<name>A0A6A7AU39_9PLEO</name>
<dbReference type="InterPro" id="IPR039601">
    <property type="entry name" value="Rrn5"/>
</dbReference>
<feature type="region of interest" description="Disordered" evidence="2">
    <location>
        <begin position="1"/>
        <end position="46"/>
    </location>
</feature>
<dbReference type="Proteomes" id="UP000799423">
    <property type="component" value="Unassembled WGS sequence"/>
</dbReference>
<dbReference type="PANTHER" id="PTHR28079">
    <property type="entry name" value="RNA POLYMERASE I-SPECIFIC TRANSCRIPTION INITIATION FACTOR RRN5"/>
    <property type="match status" value="1"/>
</dbReference>
<sequence>MSSASEYNDAESSQDSSSEAHVRPPSRPSSRRQSHTPLTPRKRRRLESIDPSRIRNYYFEGKYNDAYRILYNEHVHRAAARFESLETVQHYTAQIGASIWLSTEQSIFFAALERLGKDDAPGIAKAVGTKSIPEVQELLLLLHDAATKHVDAKVMLRDIPAAIDIGEDCNEQLDTLAEALAWYQEMHEASEEQAKFGEYWLITSDIAAKIEGALNPDRSRAASSIPPSGAETPRRGGRVLVGACASCKLHKQKCDRGTPCGNCVRRKIDECIYPKTPAKSGPEPSTGPAIVDNPVIDVLQAIPEARLLNVDVMLTLSRTLFMNRSPSISSPWPHWSEIVSDLAEEPAIYRSAFRDFHTLVVSVTKRLVQTSITQATSRLRSQRQRTKNGVMPLVKRRDVLAALDVVGMKKNGQERWQGVARRCALRVIQGRPERVGGRTFRREVSWSEVERIMAPDTLLAEPFLTDTEVSEGPSPTFKRRAARSGTPLPMERLALSDSHSESDMEHSNADSDVSMLDGPPHSFARQSTQPRDLHGRYTSLAPTVGDAKVNMAHITIEEFDHKVSRQEERALRETLSIQAPSEDEPELGAGTLEEDGFEQAEKIVTEVNGWRSWMEYRHQWEEFMEPVPQEQFAANRKPLPLTLHTAMVSSDQINAVPDEKNYSSSDDGMARHRRKPLKSIELRTQDPRAYAAHQERAARLASPLESDESLSEDAVDHTFFERDHPTQSIEAADDTLETRDPDESMDWDTYVDI</sequence>
<feature type="region of interest" description="Disordered" evidence="2">
    <location>
        <begin position="656"/>
        <end position="680"/>
    </location>
</feature>
<dbReference type="EMBL" id="MU006333">
    <property type="protein sequence ID" value="KAF2846593.1"/>
    <property type="molecule type" value="Genomic_DNA"/>
</dbReference>
<dbReference type="OrthoDB" id="2240312at2759"/>
<dbReference type="PROSITE" id="PS00463">
    <property type="entry name" value="ZN2_CY6_FUNGAL_1"/>
    <property type="match status" value="1"/>
</dbReference>
<organism evidence="4 5">
    <name type="scientific">Plenodomus tracheiphilus IPT5</name>
    <dbReference type="NCBI Taxonomy" id="1408161"/>
    <lineage>
        <taxon>Eukaryota</taxon>
        <taxon>Fungi</taxon>
        <taxon>Dikarya</taxon>
        <taxon>Ascomycota</taxon>
        <taxon>Pezizomycotina</taxon>
        <taxon>Dothideomycetes</taxon>
        <taxon>Pleosporomycetidae</taxon>
        <taxon>Pleosporales</taxon>
        <taxon>Pleosporineae</taxon>
        <taxon>Leptosphaeriaceae</taxon>
        <taxon>Plenodomus</taxon>
    </lineage>
</organism>
<evidence type="ECO:0000256" key="2">
    <source>
        <dbReference type="SAM" id="MobiDB-lite"/>
    </source>
</evidence>
<evidence type="ECO:0000259" key="3">
    <source>
        <dbReference type="PROSITE" id="PS50048"/>
    </source>
</evidence>
<dbReference type="Pfam" id="PF00172">
    <property type="entry name" value="Zn_clus"/>
    <property type="match status" value="1"/>
</dbReference>
<feature type="domain" description="Zn(2)-C6 fungal-type" evidence="3">
    <location>
        <begin position="243"/>
        <end position="273"/>
    </location>
</feature>
<feature type="region of interest" description="Disordered" evidence="2">
    <location>
        <begin position="700"/>
        <end position="753"/>
    </location>
</feature>
<dbReference type="GO" id="GO:0000500">
    <property type="term" value="C:RNA polymerase I upstream activating factor complex"/>
    <property type="evidence" value="ECO:0007669"/>
    <property type="project" value="InterPro"/>
</dbReference>
<dbReference type="SMART" id="SM00066">
    <property type="entry name" value="GAL4"/>
    <property type="match status" value="1"/>
</dbReference>
<dbReference type="SUPFAM" id="SSF57701">
    <property type="entry name" value="Zn2/Cys6 DNA-binding domain"/>
    <property type="match status" value="1"/>
</dbReference>
<dbReference type="GO" id="GO:0000981">
    <property type="term" value="F:DNA-binding transcription factor activity, RNA polymerase II-specific"/>
    <property type="evidence" value="ECO:0007669"/>
    <property type="project" value="InterPro"/>
</dbReference>
<accession>A0A6A7AU39</accession>
<dbReference type="PANTHER" id="PTHR28079:SF1">
    <property type="entry name" value="RNA POLYMERASE I-SPECIFIC TRANSCRIPTION INITIATION FACTOR RRN5"/>
    <property type="match status" value="1"/>
</dbReference>
<dbReference type="GO" id="GO:0042790">
    <property type="term" value="P:nucleolar large rRNA transcription by RNA polymerase I"/>
    <property type="evidence" value="ECO:0007669"/>
    <property type="project" value="InterPro"/>
</dbReference>
<dbReference type="Gene3D" id="4.10.240.10">
    <property type="entry name" value="Zn(2)-C6 fungal-type DNA-binding domain"/>
    <property type="match status" value="1"/>
</dbReference>
<evidence type="ECO:0000256" key="1">
    <source>
        <dbReference type="ARBA" id="ARBA00023242"/>
    </source>
</evidence>
<dbReference type="GO" id="GO:0000182">
    <property type="term" value="F:rDNA binding"/>
    <property type="evidence" value="ECO:0007669"/>
    <property type="project" value="TreeGrafter"/>
</dbReference>
<dbReference type="AlphaFoldDB" id="A0A6A7AU39"/>
<dbReference type="GO" id="GO:0008270">
    <property type="term" value="F:zinc ion binding"/>
    <property type="evidence" value="ECO:0007669"/>
    <property type="project" value="InterPro"/>
</dbReference>
<keyword evidence="1" id="KW-0539">Nucleus</keyword>
<keyword evidence="5" id="KW-1185">Reference proteome</keyword>
<feature type="compositionally biased region" description="Acidic residues" evidence="2">
    <location>
        <begin position="743"/>
        <end position="753"/>
    </location>
</feature>
<feature type="compositionally biased region" description="Basic residues" evidence="2">
    <location>
        <begin position="29"/>
        <end position="45"/>
    </location>
</feature>
<proteinExistence type="predicted"/>
<feature type="region of interest" description="Disordered" evidence="2">
    <location>
        <begin position="463"/>
        <end position="536"/>
    </location>
</feature>
<gene>
    <name evidence="4" type="ORF">T440DRAFT_501644</name>
</gene>
<feature type="compositionally biased region" description="Low complexity" evidence="2">
    <location>
        <begin position="10"/>
        <end position="19"/>
    </location>
</feature>
<dbReference type="InterPro" id="IPR001138">
    <property type="entry name" value="Zn2Cys6_DnaBD"/>
</dbReference>
<protein>
    <recommendedName>
        <fullName evidence="3">Zn(2)-C6 fungal-type domain-containing protein</fullName>
    </recommendedName>
</protein>
<feature type="compositionally biased region" description="Basic and acidic residues" evidence="2">
    <location>
        <begin position="714"/>
        <end position="725"/>
    </location>
</feature>